<evidence type="ECO:0000313" key="1">
    <source>
        <dbReference type="EMBL" id="MBG8552321.1"/>
    </source>
</evidence>
<gene>
    <name evidence="1" type="ORF">I5L79_02125</name>
</gene>
<accession>A0ABS0KWY7</accession>
<dbReference type="RefSeq" id="WP_196953360.1">
    <property type="nucleotide sequence ID" value="NZ_JADWYK010000001.1"/>
</dbReference>
<dbReference type="Proteomes" id="UP000601099">
    <property type="component" value="Unassembled WGS sequence"/>
</dbReference>
<reference evidence="1 2" key="1">
    <citation type="submission" date="2020-11" db="EMBL/GenBank/DDBJ databases">
        <title>Hymenobacter sp.</title>
        <authorList>
            <person name="Kim M.K."/>
        </authorList>
    </citation>
    <scope>NUCLEOTIDE SEQUENCE [LARGE SCALE GENOMIC DNA]</scope>
    <source>
        <strain evidence="1 2">BT594</strain>
    </source>
</reference>
<name>A0ABS0KWY7_9BACT</name>
<organism evidence="1 2">
    <name type="scientific">Hymenobacter guriensis</name>
    <dbReference type="NCBI Taxonomy" id="2793065"/>
    <lineage>
        <taxon>Bacteria</taxon>
        <taxon>Pseudomonadati</taxon>
        <taxon>Bacteroidota</taxon>
        <taxon>Cytophagia</taxon>
        <taxon>Cytophagales</taxon>
        <taxon>Hymenobacteraceae</taxon>
        <taxon>Hymenobacter</taxon>
    </lineage>
</organism>
<evidence type="ECO:0000313" key="2">
    <source>
        <dbReference type="Proteomes" id="UP000601099"/>
    </source>
</evidence>
<sequence>MDTQEPKALTVLERARLTVLEHEQWELNALETNLQLVDLDGLREAVVSYESMKEINEAYDRLKHVISSRKWEVKGMIDHINGVLPF</sequence>
<protein>
    <submittedName>
        <fullName evidence="1">Uncharacterized protein</fullName>
    </submittedName>
</protein>
<dbReference type="EMBL" id="JADWYK010000001">
    <property type="protein sequence ID" value="MBG8552321.1"/>
    <property type="molecule type" value="Genomic_DNA"/>
</dbReference>
<comment type="caution">
    <text evidence="1">The sequence shown here is derived from an EMBL/GenBank/DDBJ whole genome shotgun (WGS) entry which is preliminary data.</text>
</comment>
<keyword evidence="2" id="KW-1185">Reference proteome</keyword>
<proteinExistence type="predicted"/>